<evidence type="ECO:0000256" key="1">
    <source>
        <dbReference type="ARBA" id="ARBA00022723"/>
    </source>
</evidence>
<dbReference type="PANTHER" id="PTHR43808:SF9">
    <property type="entry name" value="BLL0789 PROTEIN"/>
    <property type="match status" value="1"/>
</dbReference>
<keyword evidence="2" id="KW-0378">Hydrolase</keyword>
<evidence type="ECO:0000256" key="2">
    <source>
        <dbReference type="ARBA" id="ARBA00022801"/>
    </source>
</evidence>
<evidence type="ECO:0000259" key="5">
    <source>
        <dbReference type="Pfam" id="PF07687"/>
    </source>
</evidence>
<dbReference type="GO" id="GO:0046872">
    <property type="term" value="F:metal ion binding"/>
    <property type="evidence" value="ECO:0007669"/>
    <property type="project" value="UniProtKB-KW"/>
</dbReference>
<dbReference type="InterPro" id="IPR017150">
    <property type="entry name" value="Pept_M20_glutamate_carboxypep"/>
</dbReference>
<dbReference type="Proteomes" id="UP000229329">
    <property type="component" value="Unassembled WGS sequence"/>
</dbReference>
<proteinExistence type="predicted"/>
<dbReference type="InterPro" id="IPR011650">
    <property type="entry name" value="Peptidase_M20_dimer"/>
</dbReference>
<keyword evidence="1" id="KW-0479">Metal-binding</keyword>
<dbReference type="GO" id="GO:0016787">
    <property type="term" value="F:hydrolase activity"/>
    <property type="evidence" value="ECO:0007669"/>
    <property type="project" value="UniProtKB-KW"/>
</dbReference>
<feature type="active site" description="Proton acceptor" evidence="4">
    <location>
        <position position="138"/>
    </location>
</feature>
<dbReference type="InterPro" id="IPR002933">
    <property type="entry name" value="Peptidase_M20"/>
</dbReference>
<feature type="domain" description="Peptidase M20 dimerisation" evidence="5">
    <location>
        <begin position="174"/>
        <end position="274"/>
    </location>
</feature>
<keyword evidence="3" id="KW-0170">Cobalt</keyword>
<feature type="active site" evidence="4">
    <location>
        <position position="81"/>
    </location>
</feature>
<dbReference type="EMBL" id="PHHA01000006">
    <property type="protein sequence ID" value="PJG85735.1"/>
    <property type="molecule type" value="Genomic_DNA"/>
</dbReference>
<dbReference type="AlphaFoldDB" id="A0A2M8S3K3"/>
<dbReference type="Pfam" id="PF01546">
    <property type="entry name" value="Peptidase_M20"/>
    <property type="match status" value="1"/>
</dbReference>
<dbReference type="Pfam" id="PF07687">
    <property type="entry name" value="M20_dimer"/>
    <property type="match status" value="1"/>
</dbReference>
<dbReference type="InterPro" id="IPR050072">
    <property type="entry name" value="Peptidase_M20A"/>
</dbReference>
<reference evidence="6 7" key="1">
    <citation type="submission" date="2017-11" db="EMBL/GenBank/DDBJ databases">
        <title>Reclassification of Bisgaard taxon 7 as Conservatibacter flavescens gen. nov., sp. nov.</title>
        <authorList>
            <person name="Christensen H."/>
        </authorList>
    </citation>
    <scope>NUCLEOTIDE SEQUENCE [LARGE SCALE GENOMIC DNA]</scope>
    <source>
        <strain evidence="6 7">7_4</strain>
    </source>
</reference>
<dbReference type="SUPFAM" id="SSF55031">
    <property type="entry name" value="Bacterial exopeptidase dimerisation domain"/>
    <property type="match status" value="1"/>
</dbReference>
<dbReference type="InterPro" id="IPR036264">
    <property type="entry name" value="Bact_exopeptidase_dim_dom"/>
</dbReference>
<dbReference type="RefSeq" id="WP_100288315.1">
    <property type="nucleotide sequence ID" value="NZ_PHHA01000006.1"/>
</dbReference>
<dbReference type="PANTHER" id="PTHR43808">
    <property type="entry name" value="ACETYLORNITHINE DEACETYLASE"/>
    <property type="match status" value="1"/>
</dbReference>
<evidence type="ECO:0000256" key="3">
    <source>
        <dbReference type="ARBA" id="ARBA00023285"/>
    </source>
</evidence>
<comment type="caution">
    <text evidence="6">The sequence shown here is derived from an EMBL/GenBank/DDBJ whole genome shotgun (WGS) entry which is preliminary data.</text>
</comment>
<dbReference type="Gene3D" id="3.40.630.10">
    <property type="entry name" value="Zn peptidases"/>
    <property type="match status" value="1"/>
</dbReference>
<organism evidence="6 7">
    <name type="scientific">Conservatibacter flavescens</name>
    <dbReference type="NCBI Taxonomy" id="28161"/>
    <lineage>
        <taxon>Bacteria</taxon>
        <taxon>Pseudomonadati</taxon>
        <taxon>Pseudomonadota</taxon>
        <taxon>Gammaproteobacteria</taxon>
        <taxon>Pasteurellales</taxon>
        <taxon>Pasteurellaceae</taxon>
        <taxon>Conservatibacter</taxon>
    </lineage>
</organism>
<dbReference type="Gene3D" id="3.30.70.360">
    <property type="match status" value="1"/>
</dbReference>
<dbReference type="OrthoDB" id="9776600at2"/>
<evidence type="ECO:0000256" key="4">
    <source>
        <dbReference type="PIRSR" id="PIRSR037238-1"/>
    </source>
</evidence>
<dbReference type="PIRSF" id="PIRSF037238">
    <property type="entry name" value="Carboxypeptidase_G2"/>
    <property type="match status" value="1"/>
</dbReference>
<evidence type="ECO:0000313" key="7">
    <source>
        <dbReference type="Proteomes" id="UP000229329"/>
    </source>
</evidence>
<name>A0A2M8S3K3_9PAST</name>
<accession>A0A2M8S3K3</accession>
<evidence type="ECO:0000313" key="6">
    <source>
        <dbReference type="EMBL" id="PJG85735.1"/>
    </source>
</evidence>
<dbReference type="SUPFAM" id="SSF53187">
    <property type="entry name" value="Zn-dependent exopeptidases"/>
    <property type="match status" value="1"/>
</dbReference>
<keyword evidence="7" id="KW-1185">Reference proteome</keyword>
<gene>
    <name evidence="6" type="ORF">CVP05_04115</name>
</gene>
<sequence>MRNEQLDIFLAELKELTEIESPSYALEGVNQVADWFIQKAEKLGLSHQKIPMATDKVTDCLLVSNNLAAEQYDILFVAHMDTVFPVGSGKDVPFTRQGNHINALGIIDDKAGALLAFYIAQELDLSKYNIAIYLNSHEEIGSLYAKESIREYAKKSRYCFVMEPAREDGSMVATRKGMVTYDIEFHGVAAHAGNNPERGRSALVEAANFIVAFSKLNDFEAGHTFNCVMTNGGTAHNVIADFASLTIEMRYRKPSSVEFFEQQLKSILENPLVDGVTAKKRLVNDEAPMIDEEYLPKLKLLFDEAGKELDCKISWVDAGGMSDGNIAASAGCPTIDGLGPTGGNMHAKTEYLVVDSVVPKCNLVLKVIEKLFNK</sequence>
<protein>
    <submittedName>
        <fullName evidence="6">Peptidase M20</fullName>
    </submittedName>
</protein>